<comment type="subcellular location">
    <subcellularLocation>
        <location evidence="1">Cell membrane</location>
        <topology evidence="1">Multi-pass membrane protein</topology>
    </subcellularLocation>
</comment>
<sequence>MLTNLFKGILIGLITGMPLGPIGALCLKNTLTFGRRYGLISGLGSAFTDSIYAYLAVMGFMLIERFIVLHEEYLRILGGLILICFGAYPFVHKKQNSVLNKNIEEINKKNTSAYHHLLFRAFTSTFLISLANPTTIFAFIVIFTGLHLSNLKISPMNKPFLILGVFTGSMIWWFVLVFTAGKFTTKLKMKNKSLINRILNSVIILGGVVIFLSAFNHFSLRKLTLLNSKLLKLFFNIKSRIPFYKYK</sequence>
<proteinExistence type="predicted"/>
<feature type="transmembrane region" description="Helical" evidence="6">
    <location>
        <begin position="117"/>
        <end position="148"/>
    </location>
</feature>
<dbReference type="InterPro" id="IPR001123">
    <property type="entry name" value="LeuE-type"/>
</dbReference>
<keyword evidence="5 6" id="KW-0472">Membrane</keyword>
<protein>
    <submittedName>
        <fullName evidence="7">LysE family transporter</fullName>
    </submittedName>
</protein>
<comment type="caution">
    <text evidence="7">The sequence shown here is derived from an EMBL/GenBank/DDBJ whole genome shotgun (WGS) entry which is preliminary data.</text>
</comment>
<feature type="transmembrane region" description="Helical" evidence="6">
    <location>
        <begin position="160"/>
        <end position="178"/>
    </location>
</feature>
<dbReference type="Pfam" id="PF01810">
    <property type="entry name" value="LysE"/>
    <property type="match status" value="1"/>
</dbReference>
<evidence type="ECO:0000313" key="8">
    <source>
        <dbReference type="Proteomes" id="UP001165422"/>
    </source>
</evidence>
<keyword evidence="8" id="KW-1185">Reference proteome</keyword>
<feature type="transmembrane region" description="Helical" evidence="6">
    <location>
        <begin position="39"/>
        <end position="61"/>
    </location>
</feature>
<evidence type="ECO:0000256" key="2">
    <source>
        <dbReference type="ARBA" id="ARBA00022475"/>
    </source>
</evidence>
<keyword evidence="2" id="KW-1003">Cell membrane</keyword>
<dbReference type="PANTHER" id="PTHR30086:SF20">
    <property type="entry name" value="ARGININE EXPORTER PROTEIN ARGO-RELATED"/>
    <property type="match status" value="1"/>
</dbReference>
<feature type="transmembrane region" description="Helical" evidence="6">
    <location>
        <begin position="6"/>
        <end position="27"/>
    </location>
</feature>
<keyword evidence="4 6" id="KW-1133">Transmembrane helix</keyword>
<feature type="transmembrane region" description="Helical" evidence="6">
    <location>
        <begin position="73"/>
        <end position="91"/>
    </location>
</feature>
<dbReference type="PANTHER" id="PTHR30086">
    <property type="entry name" value="ARGININE EXPORTER PROTEIN ARGO"/>
    <property type="match status" value="1"/>
</dbReference>
<name>A0ABS8N6U0_9CLOT</name>
<accession>A0ABS8N6U0</accession>
<evidence type="ECO:0000256" key="1">
    <source>
        <dbReference type="ARBA" id="ARBA00004651"/>
    </source>
</evidence>
<evidence type="ECO:0000256" key="5">
    <source>
        <dbReference type="ARBA" id="ARBA00023136"/>
    </source>
</evidence>
<dbReference type="EMBL" id="JAJJPB010000015">
    <property type="protein sequence ID" value="MCC9295541.1"/>
    <property type="molecule type" value="Genomic_DNA"/>
</dbReference>
<evidence type="ECO:0000313" key="7">
    <source>
        <dbReference type="EMBL" id="MCC9295541.1"/>
    </source>
</evidence>
<organism evidence="7 8">
    <name type="scientific">Clostridium aromativorans</name>
    <dbReference type="NCBI Taxonomy" id="2836848"/>
    <lineage>
        <taxon>Bacteria</taxon>
        <taxon>Bacillati</taxon>
        <taxon>Bacillota</taxon>
        <taxon>Clostridia</taxon>
        <taxon>Eubacteriales</taxon>
        <taxon>Clostridiaceae</taxon>
        <taxon>Clostridium</taxon>
    </lineage>
</organism>
<dbReference type="RefSeq" id="WP_229981585.1">
    <property type="nucleotide sequence ID" value="NZ_JAJJPB010000015.1"/>
</dbReference>
<evidence type="ECO:0000256" key="3">
    <source>
        <dbReference type="ARBA" id="ARBA00022692"/>
    </source>
</evidence>
<dbReference type="Proteomes" id="UP001165422">
    <property type="component" value="Unassembled WGS sequence"/>
</dbReference>
<gene>
    <name evidence="7" type="ORF">LN736_11800</name>
</gene>
<evidence type="ECO:0000256" key="4">
    <source>
        <dbReference type="ARBA" id="ARBA00022989"/>
    </source>
</evidence>
<evidence type="ECO:0000256" key="6">
    <source>
        <dbReference type="SAM" id="Phobius"/>
    </source>
</evidence>
<keyword evidence="3 6" id="KW-0812">Transmembrane</keyword>
<feature type="transmembrane region" description="Helical" evidence="6">
    <location>
        <begin position="198"/>
        <end position="218"/>
    </location>
</feature>
<reference evidence="7" key="1">
    <citation type="submission" date="2021-11" db="EMBL/GenBank/DDBJ databases">
        <authorList>
            <person name="Qingchun L."/>
            <person name="Dong Z."/>
            <person name="Zongwei Q."/>
            <person name="Jia Z."/>
            <person name="Duotao L."/>
        </authorList>
    </citation>
    <scope>NUCLEOTIDE SEQUENCE</scope>
    <source>
        <strain evidence="7">WLY-B-L2</strain>
    </source>
</reference>